<dbReference type="GO" id="GO:0045892">
    <property type="term" value="P:negative regulation of DNA-templated transcription"/>
    <property type="evidence" value="ECO:0007669"/>
    <property type="project" value="UniProtKB-UniRule"/>
</dbReference>
<dbReference type="OrthoDB" id="1928390at2759"/>
<keyword evidence="4 6" id="KW-0804">Transcription</keyword>
<dbReference type="STRING" id="56857.A0A200QPM7"/>
<protein>
    <recommendedName>
        <fullName evidence="6">Transcription repressor</fullName>
    </recommendedName>
    <alternativeName>
        <fullName evidence="6">Ovate family protein</fullName>
    </alternativeName>
</protein>
<feature type="region of interest" description="Disordered" evidence="7">
    <location>
        <begin position="259"/>
        <end position="306"/>
    </location>
</feature>
<keyword evidence="5 6" id="KW-0539">Nucleus</keyword>
<dbReference type="OMA" id="WFDLNQA"/>
<dbReference type="GO" id="GO:0005634">
    <property type="term" value="C:nucleus"/>
    <property type="evidence" value="ECO:0007669"/>
    <property type="project" value="UniProtKB-SubCell"/>
</dbReference>
<dbReference type="InterPro" id="IPR006458">
    <property type="entry name" value="Ovate_C"/>
</dbReference>
<feature type="region of interest" description="Disordered" evidence="7">
    <location>
        <begin position="1"/>
        <end position="23"/>
    </location>
</feature>
<evidence type="ECO:0000256" key="1">
    <source>
        <dbReference type="ARBA" id="ARBA00004123"/>
    </source>
</evidence>
<dbReference type="PANTHER" id="PTHR33057">
    <property type="entry name" value="TRANSCRIPTION REPRESSOR OFP7-RELATED"/>
    <property type="match status" value="1"/>
</dbReference>
<accession>A0A200QPM7</accession>
<dbReference type="Pfam" id="PF04844">
    <property type="entry name" value="Ovate"/>
    <property type="match status" value="1"/>
</dbReference>
<dbReference type="PANTHER" id="PTHR33057:SF82">
    <property type="entry name" value="TRANSCRIPTION REPRESSOR OFP5"/>
    <property type="match status" value="1"/>
</dbReference>
<dbReference type="InterPro" id="IPR038933">
    <property type="entry name" value="Ovate"/>
</dbReference>
<evidence type="ECO:0000313" key="10">
    <source>
        <dbReference type="Proteomes" id="UP000195402"/>
    </source>
</evidence>
<name>A0A200QPM7_MACCD</name>
<dbReference type="InParanoid" id="A0A200QPM7"/>
<feature type="compositionally biased region" description="Basic and acidic residues" evidence="7">
    <location>
        <begin position="259"/>
        <end position="296"/>
    </location>
</feature>
<dbReference type="PROSITE" id="PS51754">
    <property type="entry name" value="OVATE"/>
    <property type="match status" value="1"/>
</dbReference>
<keyword evidence="3 6" id="KW-0805">Transcription regulation</keyword>
<proteinExistence type="predicted"/>
<comment type="caution">
    <text evidence="9">The sequence shown here is derived from an EMBL/GenBank/DDBJ whole genome shotgun (WGS) entry which is preliminary data.</text>
</comment>
<feature type="compositionally biased region" description="Low complexity" evidence="7">
    <location>
        <begin position="13"/>
        <end position="23"/>
    </location>
</feature>
<organism evidence="9 10">
    <name type="scientific">Macleaya cordata</name>
    <name type="common">Five-seeded plume-poppy</name>
    <name type="synonym">Bocconia cordata</name>
    <dbReference type="NCBI Taxonomy" id="56857"/>
    <lineage>
        <taxon>Eukaryota</taxon>
        <taxon>Viridiplantae</taxon>
        <taxon>Streptophyta</taxon>
        <taxon>Embryophyta</taxon>
        <taxon>Tracheophyta</taxon>
        <taxon>Spermatophyta</taxon>
        <taxon>Magnoliopsida</taxon>
        <taxon>Ranunculales</taxon>
        <taxon>Papaveraceae</taxon>
        <taxon>Papaveroideae</taxon>
        <taxon>Macleaya</taxon>
    </lineage>
</organism>
<evidence type="ECO:0000256" key="7">
    <source>
        <dbReference type="SAM" id="MobiDB-lite"/>
    </source>
</evidence>
<keyword evidence="2 6" id="KW-0678">Repressor</keyword>
<dbReference type="Proteomes" id="UP000195402">
    <property type="component" value="Unassembled WGS sequence"/>
</dbReference>
<comment type="subcellular location">
    <subcellularLocation>
        <location evidence="1 6">Nucleus</location>
    </subcellularLocation>
</comment>
<feature type="compositionally biased region" description="Polar residues" evidence="7">
    <location>
        <begin position="170"/>
        <end position="181"/>
    </location>
</feature>
<comment type="function">
    <text evidence="6">Transcriptional repressor that regulates multiple aspects of plant growth and development.</text>
</comment>
<evidence type="ECO:0000259" key="8">
    <source>
        <dbReference type="PROSITE" id="PS51754"/>
    </source>
</evidence>
<evidence type="ECO:0000256" key="4">
    <source>
        <dbReference type="ARBA" id="ARBA00023163"/>
    </source>
</evidence>
<dbReference type="EMBL" id="MVGT01001382">
    <property type="protein sequence ID" value="OVA12428.1"/>
    <property type="molecule type" value="Genomic_DNA"/>
</dbReference>
<dbReference type="NCBIfam" id="TIGR01568">
    <property type="entry name" value="A_thal_3678"/>
    <property type="match status" value="1"/>
</dbReference>
<feature type="compositionally biased region" description="Basic residues" evidence="7">
    <location>
        <begin position="1"/>
        <end position="12"/>
    </location>
</feature>
<evidence type="ECO:0000256" key="2">
    <source>
        <dbReference type="ARBA" id="ARBA00022491"/>
    </source>
</evidence>
<feature type="region of interest" description="Disordered" evidence="7">
    <location>
        <begin position="38"/>
        <end position="62"/>
    </location>
</feature>
<dbReference type="FunCoup" id="A0A200QPM7">
    <property type="interactions" value="28"/>
</dbReference>
<dbReference type="AlphaFoldDB" id="A0A200QPM7"/>
<reference evidence="9 10" key="1">
    <citation type="journal article" date="2017" name="Mol. Plant">
        <title>The Genome of Medicinal Plant Macleaya cordata Provides New Insights into Benzylisoquinoline Alkaloids Metabolism.</title>
        <authorList>
            <person name="Liu X."/>
            <person name="Liu Y."/>
            <person name="Huang P."/>
            <person name="Ma Y."/>
            <person name="Qing Z."/>
            <person name="Tang Q."/>
            <person name="Cao H."/>
            <person name="Cheng P."/>
            <person name="Zheng Y."/>
            <person name="Yuan Z."/>
            <person name="Zhou Y."/>
            <person name="Liu J."/>
            <person name="Tang Z."/>
            <person name="Zhuo Y."/>
            <person name="Zhang Y."/>
            <person name="Yu L."/>
            <person name="Huang J."/>
            <person name="Yang P."/>
            <person name="Peng Q."/>
            <person name="Zhang J."/>
            <person name="Jiang W."/>
            <person name="Zhang Z."/>
            <person name="Lin K."/>
            <person name="Ro D.K."/>
            <person name="Chen X."/>
            <person name="Xiong X."/>
            <person name="Shang Y."/>
            <person name="Huang S."/>
            <person name="Zeng J."/>
        </authorList>
    </citation>
    <scope>NUCLEOTIDE SEQUENCE [LARGE SCALE GENOMIC DNA]</scope>
    <source>
        <strain evidence="10">cv. BLH2017</strain>
        <tissue evidence="9">Root</tissue>
    </source>
</reference>
<evidence type="ECO:0000256" key="6">
    <source>
        <dbReference type="RuleBase" id="RU367028"/>
    </source>
</evidence>
<feature type="region of interest" description="Disordered" evidence="7">
    <location>
        <begin position="152"/>
        <end position="189"/>
    </location>
</feature>
<evidence type="ECO:0000256" key="5">
    <source>
        <dbReference type="ARBA" id="ARBA00023242"/>
    </source>
</evidence>
<feature type="compositionally biased region" description="Basic residues" evidence="7">
    <location>
        <begin position="152"/>
        <end position="165"/>
    </location>
</feature>
<feature type="domain" description="OVATE" evidence="8">
    <location>
        <begin position="351"/>
        <end position="410"/>
    </location>
</feature>
<evidence type="ECO:0000313" key="9">
    <source>
        <dbReference type="EMBL" id="OVA12428.1"/>
    </source>
</evidence>
<sequence length="429" mass="49735">MKKMKWGRKKNSKSSTSSSGLPSISQVFPISWISKFKQMSGKPKSQPAKSKQKTTDNSSRLYDGDVIDDDEAYWRLSFGGESFKGKTYRSVLYDSDDEFDETPMSNCPSCRKAKKDTQRFTNMVSDIRKMRIICDEDQEEIVLETPRKKIQRGRKVTVRKSRRTDRKNLQESCSNSGGESNKVNRRSITEPVEEHVIDLEPIKTIQTVKNDHCSYTASGSRKSHYISSSNSMQQGKIIFEADQEFTSLNLKKPDRTLEEFDDDSDRKMAKESKIQDLLSKSEKQRRSLDKSREEQRRKSKQSCKVKVYSPRTASKIEICKIRALEDMKKAKMKKKGRRTAEARPDLESYAMVKCSFDPQKDFRDSMVEMIAENQIGKPEELEELLACYLSLNSEEYHDVIIEVFKQVWFDLNRSCLSREIETDDLNYSD</sequence>
<evidence type="ECO:0000256" key="3">
    <source>
        <dbReference type="ARBA" id="ARBA00023015"/>
    </source>
</evidence>
<gene>
    <name evidence="9" type="ORF">BVC80_1793g22</name>
</gene>
<keyword evidence="10" id="KW-1185">Reference proteome</keyword>